<dbReference type="PANTHER" id="PTHR42812">
    <property type="entry name" value="BETA-XYLOSIDASE"/>
    <property type="match status" value="1"/>
</dbReference>
<dbReference type="InterPro" id="IPR006710">
    <property type="entry name" value="Glyco_hydro_43"/>
</dbReference>
<dbReference type="Gene3D" id="2.115.10.20">
    <property type="entry name" value="Glycosyl hydrolase domain, family 43"/>
    <property type="match status" value="1"/>
</dbReference>
<feature type="active site" description="Proton acceptor" evidence="4">
    <location>
        <position position="89"/>
    </location>
</feature>
<dbReference type="SUPFAM" id="SSF75005">
    <property type="entry name" value="Arabinanase/levansucrase/invertase"/>
    <property type="match status" value="1"/>
</dbReference>
<dbReference type="AlphaFoldDB" id="A0AAN7UPG3"/>
<evidence type="ECO:0000256" key="6">
    <source>
        <dbReference type="RuleBase" id="RU361187"/>
    </source>
</evidence>
<evidence type="ECO:0000256" key="4">
    <source>
        <dbReference type="PIRSR" id="PIRSR606710-1"/>
    </source>
</evidence>
<dbReference type="EMBL" id="JAWHQM010000015">
    <property type="protein sequence ID" value="KAK5630256.1"/>
    <property type="molecule type" value="Genomic_DNA"/>
</dbReference>
<name>A0AAN7UPG3_9PEZI</name>
<evidence type="ECO:0000313" key="9">
    <source>
        <dbReference type="Proteomes" id="UP001305414"/>
    </source>
</evidence>
<dbReference type="Pfam" id="PF04616">
    <property type="entry name" value="Glyco_hydro_43"/>
    <property type="match status" value="1"/>
</dbReference>
<evidence type="ECO:0000256" key="1">
    <source>
        <dbReference type="ARBA" id="ARBA00009865"/>
    </source>
</evidence>
<accession>A0AAN7UPG3</accession>
<organism evidence="8 9">
    <name type="scientific">Xylaria bambusicola</name>
    <dbReference type="NCBI Taxonomy" id="326684"/>
    <lineage>
        <taxon>Eukaryota</taxon>
        <taxon>Fungi</taxon>
        <taxon>Dikarya</taxon>
        <taxon>Ascomycota</taxon>
        <taxon>Pezizomycotina</taxon>
        <taxon>Sordariomycetes</taxon>
        <taxon>Xylariomycetidae</taxon>
        <taxon>Xylariales</taxon>
        <taxon>Xylariaceae</taxon>
        <taxon>Xylaria</taxon>
    </lineage>
</organism>
<feature type="site" description="Important for catalytic activity, responsible for pKa modulation of the active site Glu and correct orientation of both the proton donor and substrate" evidence="5">
    <location>
        <position position="243"/>
    </location>
</feature>
<dbReference type="InterPro" id="IPR023296">
    <property type="entry name" value="Glyco_hydro_beta-prop_sf"/>
</dbReference>
<evidence type="ECO:0000256" key="5">
    <source>
        <dbReference type="PIRSR" id="PIRSR606710-2"/>
    </source>
</evidence>
<evidence type="ECO:0000256" key="3">
    <source>
        <dbReference type="ARBA" id="ARBA00023295"/>
    </source>
</evidence>
<evidence type="ECO:0000256" key="2">
    <source>
        <dbReference type="ARBA" id="ARBA00022801"/>
    </source>
</evidence>
<keyword evidence="2 6" id="KW-0378">Hydrolase</keyword>
<comment type="similarity">
    <text evidence="1 6">Belongs to the glycosyl hydrolase 43 family.</text>
</comment>
<gene>
    <name evidence="8" type="ORF">RRF57_005971</name>
</gene>
<protein>
    <recommendedName>
        <fullName evidence="10">Glycoside hydrolase family 43 protein</fullName>
    </recommendedName>
</protein>
<dbReference type="PANTHER" id="PTHR42812:SF5">
    <property type="entry name" value="ENDO-ARABINASE"/>
    <property type="match status" value="1"/>
</dbReference>
<reference evidence="8 9" key="1">
    <citation type="submission" date="2023-10" db="EMBL/GenBank/DDBJ databases">
        <title>Draft genome sequence of Xylaria bambusicola isolate GMP-LS, the root and basal stem rot pathogen of sugarcane in Indonesia.</title>
        <authorList>
            <person name="Selvaraj P."/>
            <person name="Muralishankar V."/>
            <person name="Muruganantham S."/>
            <person name="Sp S."/>
            <person name="Haryani S."/>
            <person name="Lau K.J.X."/>
            <person name="Naqvi N.I."/>
        </authorList>
    </citation>
    <scope>NUCLEOTIDE SEQUENCE [LARGE SCALE GENOMIC DNA]</scope>
    <source>
        <strain evidence="8">GMP-LS</strain>
    </source>
</reference>
<dbReference type="CDD" id="cd08999">
    <property type="entry name" value="GH43_ABN-like"/>
    <property type="match status" value="1"/>
</dbReference>
<keyword evidence="9" id="KW-1185">Reference proteome</keyword>
<evidence type="ECO:0000313" key="8">
    <source>
        <dbReference type="EMBL" id="KAK5630256.1"/>
    </source>
</evidence>
<dbReference type="GO" id="GO:0004553">
    <property type="term" value="F:hydrolase activity, hydrolyzing O-glycosyl compounds"/>
    <property type="evidence" value="ECO:0007669"/>
    <property type="project" value="InterPro"/>
</dbReference>
<proteinExistence type="inferred from homology"/>
<dbReference type="Proteomes" id="UP001305414">
    <property type="component" value="Unassembled WGS sequence"/>
</dbReference>
<dbReference type="GO" id="GO:0005975">
    <property type="term" value="P:carbohydrate metabolic process"/>
    <property type="evidence" value="ECO:0007669"/>
    <property type="project" value="InterPro"/>
</dbReference>
<feature type="region of interest" description="Disordered" evidence="7">
    <location>
        <begin position="1"/>
        <end position="20"/>
    </location>
</feature>
<sequence length="417" mass="44324">MGLNENKVANATTPVRYPSSEPPTMKTLLAILGAGLVAGVPDLPGKPQSRVLPKIELTNITQINMNSAKSAKFSARSIFGPFMGVDFPDPSIISANGLWYAFATTSNGKNIPFATSVDVFPGQGSDTFTWTLGTTDALPNAGAWADAGKGIWAPDIQLNDDGTFVMWYVLKLAVSVVRLGVDRKINCPRELTAAIHLDMTDYTAWKNGGTHCIGVATSASVTGPYTPQSTPLICDDAGGGVIDAAGYDDGKNRWIMWKVDGSALGGLTTCVNTPTGSIYYPTPIMIQQMQRDAITLVGSPSKILDHVGANNDGIVEAPSLYKISDGNYVLFYSAHCFNDDNYDIEAAFSSTINGAYTDRVIVMNTANPYGIYGPGGLDLDPNGVTAVFHGRLKPNDPSGARQLFSGDIKITRGSVTY</sequence>
<comment type="caution">
    <text evidence="8">The sequence shown here is derived from an EMBL/GenBank/DDBJ whole genome shotgun (WGS) entry which is preliminary data.</text>
</comment>
<evidence type="ECO:0000256" key="7">
    <source>
        <dbReference type="SAM" id="MobiDB-lite"/>
    </source>
</evidence>
<feature type="active site" description="Proton donor" evidence="4">
    <location>
        <position position="316"/>
    </location>
</feature>
<dbReference type="InterPro" id="IPR051795">
    <property type="entry name" value="Glycosyl_Hydrlase_43"/>
</dbReference>
<keyword evidence="3 6" id="KW-0326">Glycosidase</keyword>
<evidence type="ECO:0008006" key="10">
    <source>
        <dbReference type="Google" id="ProtNLM"/>
    </source>
</evidence>